<reference evidence="2" key="1">
    <citation type="submission" date="2019-10" db="EMBL/GenBank/DDBJ databases">
        <title>Description of Paenibacillus glebae sp. nov.</title>
        <authorList>
            <person name="Carlier A."/>
            <person name="Qi S."/>
        </authorList>
    </citation>
    <scope>NUCLEOTIDE SEQUENCE</scope>
    <source>
        <strain evidence="2">LMG 31456</strain>
    </source>
</reference>
<keyword evidence="3" id="KW-1185">Reference proteome</keyword>
<evidence type="ECO:0008006" key="4">
    <source>
        <dbReference type="Google" id="ProtNLM"/>
    </source>
</evidence>
<dbReference type="AlphaFoldDB" id="A0A972JYP0"/>
<proteinExistence type="predicted"/>
<evidence type="ECO:0000313" key="2">
    <source>
        <dbReference type="EMBL" id="NOU91900.1"/>
    </source>
</evidence>
<dbReference type="Pfam" id="PF00300">
    <property type="entry name" value="His_Phos_1"/>
    <property type="match status" value="2"/>
</dbReference>
<dbReference type="InterPro" id="IPR051021">
    <property type="entry name" value="Mito_Ser/Thr_phosphatase"/>
</dbReference>
<dbReference type="SMART" id="SM00855">
    <property type="entry name" value="PGAM"/>
    <property type="match status" value="1"/>
</dbReference>
<dbReference type="CDD" id="cd07067">
    <property type="entry name" value="HP_PGM_like"/>
    <property type="match status" value="1"/>
</dbReference>
<protein>
    <recommendedName>
        <fullName evidence="4">Histidine phosphatase family protein</fullName>
    </recommendedName>
</protein>
<dbReference type="PANTHER" id="PTHR20935">
    <property type="entry name" value="PHOSPHOGLYCERATE MUTASE-RELATED"/>
    <property type="match status" value="1"/>
</dbReference>
<accession>A0A972JYP0</accession>
<dbReference type="EMBL" id="WHOD01000005">
    <property type="protein sequence ID" value="NOU91900.1"/>
    <property type="molecule type" value="Genomic_DNA"/>
</dbReference>
<keyword evidence="1" id="KW-0378">Hydrolase</keyword>
<gene>
    <name evidence="2" type="ORF">GC093_01430</name>
</gene>
<dbReference type="Proteomes" id="UP000641588">
    <property type="component" value="Unassembled WGS sequence"/>
</dbReference>
<dbReference type="PANTHER" id="PTHR20935:SF0">
    <property type="entry name" value="SERINE_THREONINE-PROTEIN PHOSPHATASE PGAM5, MITOCHONDRIAL"/>
    <property type="match status" value="1"/>
</dbReference>
<dbReference type="GO" id="GO:0016787">
    <property type="term" value="F:hydrolase activity"/>
    <property type="evidence" value="ECO:0007669"/>
    <property type="project" value="UniProtKB-KW"/>
</dbReference>
<evidence type="ECO:0000313" key="3">
    <source>
        <dbReference type="Proteomes" id="UP000641588"/>
    </source>
</evidence>
<organism evidence="2 3">
    <name type="scientific">Paenibacillus foliorum</name>
    <dbReference type="NCBI Taxonomy" id="2654974"/>
    <lineage>
        <taxon>Bacteria</taxon>
        <taxon>Bacillati</taxon>
        <taxon>Bacillota</taxon>
        <taxon>Bacilli</taxon>
        <taxon>Bacillales</taxon>
        <taxon>Paenibacillaceae</taxon>
        <taxon>Paenibacillus</taxon>
    </lineage>
</organism>
<dbReference type="InterPro" id="IPR029033">
    <property type="entry name" value="His_PPase_superfam"/>
</dbReference>
<dbReference type="SUPFAM" id="SSF53254">
    <property type="entry name" value="Phosphoglycerate mutase-like"/>
    <property type="match status" value="1"/>
</dbReference>
<evidence type="ECO:0000256" key="1">
    <source>
        <dbReference type="ARBA" id="ARBA00022801"/>
    </source>
</evidence>
<comment type="caution">
    <text evidence="2">The sequence shown here is derived from an EMBL/GenBank/DDBJ whole genome shotgun (WGS) entry which is preliminary data.</text>
</comment>
<dbReference type="InterPro" id="IPR013078">
    <property type="entry name" value="His_Pase_superF_clade-1"/>
</dbReference>
<sequence length="245" mass="27560">MTIRMYIVRHAQPANQEQGYTGGPNYPLGKLGMEQAACVGEQFANWLPLDVIYSSTLQRALQTAEAIHKKRSVPWYVYPALSETDRRGWPLMRELVGAGSYQVHAEEAAANKAAQSEHYPLLSKVGELFPGVQRGRDFNWPDIWHPALEAETREKTYDRARRVMATIRKIHEGTDVTIAIVCHAAFGSVMLNELLGCDPCDHNRFSFSHAAIARVDIEDDDSVSLRLLNYVGHLRPEMVTEGLEL</sequence>
<name>A0A972JYP0_9BACL</name>
<dbReference type="Gene3D" id="3.40.50.1240">
    <property type="entry name" value="Phosphoglycerate mutase-like"/>
    <property type="match status" value="1"/>
</dbReference>